<feature type="transmembrane region" description="Helical" evidence="1">
    <location>
        <begin position="313"/>
        <end position="331"/>
    </location>
</feature>
<dbReference type="Proteomes" id="UP000266016">
    <property type="component" value="Unassembled WGS sequence"/>
</dbReference>
<feature type="chain" id="PRO_5039530520" evidence="2">
    <location>
        <begin position="25"/>
        <end position="337"/>
    </location>
</feature>
<dbReference type="RefSeq" id="WP_119117677.1">
    <property type="nucleotide sequence ID" value="NZ_QWVS01000023.1"/>
</dbReference>
<dbReference type="NCBIfam" id="TIGR04383">
    <property type="entry name" value="acidic_w_LPXTA"/>
    <property type="match status" value="1"/>
</dbReference>
<dbReference type="EMBL" id="QWVS01000023">
    <property type="protein sequence ID" value="RID84827.1"/>
    <property type="molecule type" value="Genomic_DNA"/>
</dbReference>
<evidence type="ECO:0000313" key="4">
    <source>
        <dbReference type="Proteomes" id="UP000266016"/>
    </source>
</evidence>
<comment type="caution">
    <text evidence="3">The sequence shown here is derived from an EMBL/GenBank/DDBJ whole genome shotgun (WGS) entry which is preliminary data.</text>
</comment>
<keyword evidence="4" id="KW-1185">Reference proteome</keyword>
<protein>
    <submittedName>
        <fullName evidence="3">Processed acidic surface protein</fullName>
    </submittedName>
</protein>
<reference evidence="3 4" key="1">
    <citation type="submission" date="2018-08" db="EMBL/GenBank/DDBJ databases">
        <title>Bacillus jemisoniae sp. nov., Bacillus chryseoplanitiae sp. nov., Bacillus resnikiae sp. nov., and Bacillus frankliniae sp. nov., isolated from Viking spacecraft and associated surfaces.</title>
        <authorList>
            <person name="Seuylemezian A."/>
            <person name="Vaishampayan P."/>
        </authorList>
    </citation>
    <scope>NUCLEOTIDE SEQUENCE [LARGE SCALE GENOMIC DNA]</scope>
    <source>
        <strain evidence="3 4">MA001</strain>
    </source>
</reference>
<keyword evidence="2" id="KW-0732">Signal</keyword>
<evidence type="ECO:0000256" key="1">
    <source>
        <dbReference type="SAM" id="Phobius"/>
    </source>
</evidence>
<keyword evidence="1" id="KW-0812">Transmembrane</keyword>
<dbReference type="AlphaFoldDB" id="A0A398B4T5"/>
<sequence length="337" mass="38294">MQKFLSIILATVLFFTLTSSPGYAAASLSQQDLEDYLTEVDMTQTELEEYLDYYGVELEEFSSIDELRDMLGPALTQANLEDLLNEYDMTEEELTALLIEYGEMEEGETILDSFYFVSDIELLILFDQDMGDIDSAELLDGLAEFDIHEEELERLFTYLEPIFEQPGFEDQLMALVDRMLQFEEFETLDDLTVEQIAELFSIYNDVQDLLQVEFKFDLIKDGVTTPISIQELYSMEELQDASLRISIHDLNGNLLLDLIVTSEMFGSDLIKETAQSLKETPEVIKEIKSKAKTNKTVPKTVKGGLLPNTAGNYAMNAILGLLLVGLAFVLFRKARMN</sequence>
<accession>A0A398B4T5</accession>
<keyword evidence="1" id="KW-1133">Transmembrane helix</keyword>
<gene>
    <name evidence="3" type="ORF">D1953_13290</name>
</gene>
<organism evidence="3 4">
    <name type="scientific">Peribacillus asahii</name>
    <dbReference type="NCBI Taxonomy" id="228899"/>
    <lineage>
        <taxon>Bacteria</taxon>
        <taxon>Bacillati</taxon>
        <taxon>Bacillota</taxon>
        <taxon>Bacilli</taxon>
        <taxon>Bacillales</taxon>
        <taxon>Bacillaceae</taxon>
        <taxon>Peribacillus</taxon>
    </lineage>
</organism>
<keyword evidence="1" id="KW-0472">Membrane</keyword>
<proteinExistence type="predicted"/>
<feature type="signal peptide" evidence="2">
    <location>
        <begin position="1"/>
        <end position="24"/>
    </location>
</feature>
<name>A0A398B4T5_9BACI</name>
<dbReference type="NCBIfam" id="TIGR01167">
    <property type="entry name" value="LPXTG_anchor"/>
    <property type="match status" value="1"/>
</dbReference>
<evidence type="ECO:0000256" key="2">
    <source>
        <dbReference type="SAM" id="SignalP"/>
    </source>
</evidence>
<evidence type="ECO:0000313" key="3">
    <source>
        <dbReference type="EMBL" id="RID84827.1"/>
    </source>
</evidence>
<dbReference type="InterPro" id="IPR030832">
    <property type="entry name" value="Acidic_LPXTA"/>
</dbReference>